<accession>A0A6A3F1I2</accession>
<dbReference type="Proteomes" id="UP000429523">
    <property type="component" value="Unassembled WGS sequence"/>
</dbReference>
<dbReference type="EMBL" id="QXGF01000555">
    <property type="protein sequence ID" value="KAE8938486.1"/>
    <property type="molecule type" value="Genomic_DNA"/>
</dbReference>
<sequence>MFFRPRRSALAFCRSTSAWSASRTNRVTAWRCRRNSDTAAESIGVGVAAGAKMTTADVAGEATSTAKRSSYATP</sequence>
<reference evidence="1 2" key="1">
    <citation type="submission" date="2018-08" db="EMBL/GenBank/DDBJ databases">
        <title>Genomic investigation of the strawberry pathogen Phytophthora fragariae indicates pathogenicity is determined by transcriptional variation in three key races.</title>
        <authorList>
            <person name="Adams T.M."/>
            <person name="Armitage A.D."/>
            <person name="Sobczyk M.K."/>
            <person name="Bates H.J."/>
            <person name="Dunwell J.M."/>
            <person name="Nellist C.F."/>
            <person name="Harrison R.J."/>
        </authorList>
    </citation>
    <scope>NUCLEOTIDE SEQUENCE [LARGE SCALE GENOMIC DNA]</scope>
    <source>
        <strain evidence="1 2">NOV-9</strain>
    </source>
</reference>
<protein>
    <submittedName>
        <fullName evidence="1">Uncharacterized protein</fullName>
    </submittedName>
</protein>
<comment type="caution">
    <text evidence="1">The sequence shown here is derived from an EMBL/GenBank/DDBJ whole genome shotgun (WGS) entry which is preliminary data.</text>
</comment>
<evidence type="ECO:0000313" key="1">
    <source>
        <dbReference type="EMBL" id="KAE8938486.1"/>
    </source>
</evidence>
<organism evidence="1 2">
    <name type="scientific">Phytophthora fragariae</name>
    <dbReference type="NCBI Taxonomy" id="53985"/>
    <lineage>
        <taxon>Eukaryota</taxon>
        <taxon>Sar</taxon>
        <taxon>Stramenopiles</taxon>
        <taxon>Oomycota</taxon>
        <taxon>Peronosporomycetes</taxon>
        <taxon>Peronosporales</taxon>
        <taxon>Peronosporaceae</taxon>
        <taxon>Phytophthora</taxon>
    </lineage>
</organism>
<name>A0A6A3F1I2_9STRA</name>
<evidence type="ECO:0000313" key="2">
    <source>
        <dbReference type="Proteomes" id="UP000429523"/>
    </source>
</evidence>
<proteinExistence type="predicted"/>
<gene>
    <name evidence="1" type="ORF">PF009_g11625</name>
</gene>
<dbReference type="AlphaFoldDB" id="A0A6A3F1I2"/>